<keyword evidence="2" id="KW-1185">Reference proteome</keyword>
<dbReference type="STRING" id="1335616.WDC_1465"/>
<dbReference type="InterPro" id="IPR010148">
    <property type="entry name" value="CRISPR-assoc_prot_CT1975"/>
</dbReference>
<sequence length="360" mass="39563">MSKNLYIDLNVLQTVPSSNINRDDTGAPKTALYGGVTRARVSSQSWKHAIRTSFKAENVNIGTRTKKAVKLLADKMVTIDSSLNEKSAIKKATGVFKTVGIKINKDGETGALLLVSPGQLGKLAQYVTEHEKFNKKEIKEVLKRDDSLDLALFGRMVADNPELNVDASAQVAHAISTHEIVPEFDYYTALDDLQSEDSAGAAMLGTIEFNSATLYRYANVNLNELVRNLGKNDAVQGISAFIKSFILSMPTGKQNTFANKTLPNYIMITIRTDTPVNLVSAFEDPVRSNHGYVEKSVKSLEDEYQSIQKSGLVNKPALNVVLTNSKYDSQLAEPVTNLDELLNKVTKTLTEVVQDENTND</sequence>
<dbReference type="OrthoDB" id="6063at2"/>
<comment type="caution">
    <text evidence="1">The sequence shown here is derived from an EMBL/GenBank/DDBJ whole genome shotgun (WGS) entry which is preliminary data.</text>
</comment>
<dbReference type="NCBIfam" id="TIGR01869">
    <property type="entry name" value="casC_Cse4"/>
    <property type="match status" value="1"/>
</dbReference>
<evidence type="ECO:0000313" key="2">
    <source>
        <dbReference type="Proteomes" id="UP000032279"/>
    </source>
</evidence>
<accession>A0A0D1A505</accession>
<dbReference type="PATRIC" id="fig|1335616.4.peg.1468"/>
<dbReference type="EMBL" id="AWTT01000038">
    <property type="protein sequence ID" value="KIS02960.1"/>
    <property type="molecule type" value="Genomic_DNA"/>
</dbReference>
<name>A0A0D1A505_9LACO</name>
<dbReference type="RefSeq" id="WP_044011181.1">
    <property type="nucleotide sequence ID" value="NZ_AWTT01000038.1"/>
</dbReference>
<gene>
    <name evidence="1" type="primary">cse4</name>
    <name evidence="1" type="ORF">WDC_1465</name>
</gene>
<dbReference type="Proteomes" id="UP000032279">
    <property type="component" value="Unassembled WGS sequence"/>
</dbReference>
<organism evidence="1 2">
    <name type="scientific">Paucilactobacillus wasatchensis</name>
    <dbReference type="NCBI Taxonomy" id="1335616"/>
    <lineage>
        <taxon>Bacteria</taxon>
        <taxon>Bacillati</taxon>
        <taxon>Bacillota</taxon>
        <taxon>Bacilli</taxon>
        <taxon>Lactobacillales</taxon>
        <taxon>Lactobacillaceae</taxon>
        <taxon>Paucilactobacillus</taxon>
    </lineage>
</organism>
<dbReference type="Pfam" id="PF09344">
    <property type="entry name" value="Cas_CT1975"/>
    <property type="match status" value="1"/>
</dbReference>
<reference evidence="1 2" key="1">
    <citation type="submission" date="2013-08" db="EMBL/GenBank/DDBJ databases">
        <title>Lactobacillus wasatchii sp. WDC04, a late gas producing bacteria isolated from aged chedder cheese.</title>
        <authorList>
            <person name="Oberg C.J."/>
            <person name="Culumber M."/>
            <person name="McMahon D.J."/>
            <person name="Broadbent J.R."/>
            <person name="Oberg T.S."/>
            <person name="Ortaki F."/>
        </authorList>
    </citation>
    <scope>NUCLEOTIDE SEQUENCE [LARGE SCALE GENOMIC DNA]</scope>
    <source>
        <strain evidence="1 2">WDC04</strain>
    </source>
</reference>
<evidence type="ECO:0000313" key="1">
    <source>
        <dbReference type="EMBL" id="KIS02960.1"/>
    </source>
</evidence>
<proteinExistence type="predicted"/>
<protein>
    <submittedName>
        <fullName evidence="1">CRISPR-associated protein, Cse4 family</fullName>
    </submittedName>
</protein>
<dbReference type="AlphaFoldDB" id="A0A0D1A505"/>